<dbReference type="PATRIC" id="fig|68170.10.peg.7264"/>
<keyword evidence="2" id="KW-1185">Reference proteome</keyword>
<comment type="caution">
    <text evidence="1">The sequence shown here is derived from an EMBL/GenBank/DDBJ whole genome shotgun (WGS) entry which is preliminary data.</text>
</comment>
<dbReference type="AlphaFoldDB" id="A0A0F0GN08"/>
<dbReference type="EMBL" id="JYJG01000238">
    <property type="protein sequence ID" value="KJK44715.1"/>
    <property type="molecule type" value="Genomic_DNA"/>
</dbReference>
<evidence type="ECO:0000313" key="2">
    <source>
        <dbReference type="Proteomes" id="UP000033393"/>
    </source>
</evidence>
<dbReference type="OrthoDB" id="3383395at2"/>
<sequence length="229" mass="26156">MDLYWSVRPDLSGYYGSPEPAPGARVFFVYERWLETHLLAGHSEPLETDMVGFHVFTRARETSYWPCRLFRVRDLDVYNRWPDIHGWYCCRMMTLVEELPSWHALGPHGERVAEVLEQAQALTSEQVARIAAMDGTAERRLHARGQPRDVGHSGAYLGRAIHAAADRSGDKVRRWDSGFQVHVLGHRGWQEALQAGHAMLWATAAPEAYNVREREILARRWTAVLGAHT</sequence>
<accession>A0A0F0GN08</accession>
<name>A0A0F0GN08_LENAE</name>
<organism evidence="1 2">
    <name type="scientific">Lentzea aerocolonigenes</name>
    <name type="common">Lechevalieria aerocolonigenes</name>
    <name type="synonym">Saccharothrix aerocolonigenes</name>
    <dbReference type="NCBI Taxonomy" id="68170"/>
    <lineage>
        <taxon>Bacteria</taxon>
        <taxon>Bacillati</taxon>
        <taxon>Actinomycetota</taxon>
        <taxon>Actinomycetes</taxon>
        <taxon>Pseudonocardiales</taxon>
        <taxon>Pseudonocardiaceae</taxon>
        <taxon>Lentzea</taxon>
    </lineage>
</organism>
<protein>
    <submittedName>
        <fullName evidence="1">Uncharacterized protein</fullName>
    </submittedName>
</protein>
<evidence type="ECO:0000313" key="1">
    <source>
        <dbReference type="EMBL" id="KJK44715.1"/>
    </source>
</evidence>
<dbReference type="RefSeq" id="WP_045314741.1">
    <property type="nucleotide sequence ID" value="NZ_JYJG01000238.1"/>
</dbReference>
<proteinExistence type="predicted"/>
<dbReference type="Proteomes" id="UP000033393">
    <property type="component" value="Unassembled WGS sequence"/>
</dbReference>
<reference evidence="1 2" key="1">
    <citation type="submission" date="2015-02" db="EMBL/GenBank/DDBJ databases">
        <authorList>
            <person name="Ju K.-S."/>
            <person name="Doroghazi J.R."/>
            <person name="Metcalf W."/>
        </authorList>
    </citation>
    <scope>NUCLEOTIDE SEQUENCE [LARGE SCALE GENOMIC DNA]</scope>
    <source>
        <strain evidence="1 2">NRRL B-16140</strain>
    </source>
</reference>
<gene>
    <name evidence="1" type="ORF">UK23_28485</name>
</gene>